<keyword evidence="9 14" id="KW-0798">TonB box</keyword>
<evidence type="ECO:0000313" key="19">
    <source>
        <dbReference type="Proteomes" id="UP000676409"/>
    </source>
</evidence>
<keyword evidence="18" id="KW-0675">Receptor</keyword>
<evidence type="ECO:0000256" key="1">
    <source>
        <dbReference type="ARBA" id="ARBA00004571"/>
    </source>
</evidence>
<evidence type="ECO:0000256" key="10">
    <source>
        <dbReference type="ARBA" id="ARBA00023136"/>
    </source>
</evidence>
<evidence type="ECO:0000256" key="5">
    <source>
        <dbReference type="ARBA" id="ARBA00022692"/>
    </source>
</evidence>
<accession>A0A975G3K9</accession>
<sequence length="786" mass="85523">MIITEGFAGRRAALFAAAGAAALLGGVGLAHAADQQPAQGAPTQVQEVVVTAQRRSQNLQEVPVSVQALSSNDLRAAGVKGTQDLGQITPNVTIISPIGEGNQPLITIRGIGLNDFDTNNAGPNGVYVDDVYISAPSAQSFALFDLGQVQVLKGPQGTLYGRNTSGGAVVFTSNRPTGHYTGDLYLEYGKYNTLQIEGAVGGPITDNLSARAALVVNHSDGYVKNAYTGGSPIDNVDNQAARLQLQYQPNDNLKVYFETTNGWVRNRPEPYGHIGVYVPGTQGDASPTFCTPAQAMAGGCVDLFGFGTSSQRSGSFNRLQDLTNFASINQFRVDYNLGPATLTSITSYQYDKKFHPEETDASPNNLLNATYGVKSDTYTQEVRLAHNSDAFNWVFGGFYLHEDLRQDQPLDLFGDGDLFGAFGVPAGPGNFDGIAQRSYDRSKQVIDSAALFGQGDYTWDKLTLTMGARYTWEKKTFDYNGSTQYQDGGRGHYGPLQSFISSRQSQTNSNVTWRFALKYHFTPQVQGYASASTGFKSGGFNGSFLSNDPQQALFQLTPIKPETVTAYEVGLKTTLFDRRLKLNSAIFYNDYKNEQIFAAVPQTLTTGTGQTIVSTTQLLTNAKKAHTSGVEIQVVAVPIHGLTIDLEPAWLEARLDEAGLPLFSGATSLNGKTLANAPKFTFSGTIAYKIDLASGDDVAIRWNSNYRSHTWFDTTNDPYIQQDPYWVHNFSIDYEAHQGWKAGLFIRNVADEKYSLTSTDLSNPFGVLEPVYGQPRMYGVALSYHF</sequence>
<dbReference type="InterPro" id="IPR010917">
    <property type="entry name" value="TonB_rcpt_CS"/>
</dbReference>
<keyword evidence="8" id="KW-0406">Ion transport</keyword>
<evidence type="ECO:0000256" key="9">
    <source>
        <dbReference type="ARBA" id="ARBA00023077"/>
    </source>
</evidence>
<evidence type="ECO:0000259" key="17">
    <source>
        <dbReference type="Pfam" id="PF07715"/>
    </source>
</evidence>
<keyword evidence="5 12" id="KW-0812">Transmembrane</keyword>
<evidence type="ECO:0000259" key="16">
    <source>
        <dbReference type="Pfam" id="PF00593"/>
    </source>
</evidence>
<dbReference type="AlphaFoldDB" id="A0A975G3K9"/>
<feature type="chain" id="PRO_5036847191" evidence="15">
    <location>
        <begin position="33"/>
        <end position="786"/>
    </location>
</feature>
<keyword evidence="19" id="KW-1185">Reference proteome</keyword>
<feature type="domain" description="TonB-dependent receptor-like beta-barrel" evidence="16">
    <location>
        <begin position="308"/>
        <end position="749"/>
    </location>
</feature>
<keyword evidence="2 12" id="KW-0813">Transport</keyword>
<comment type="subcellular location">
    <subcellularLocation>
        <location evidence="1 12">Cell outer membrane</location>
        <topology evidence="1 12">Multi-pass membrane protein</topology>
    </subcellularLocation>
</comment>
<evidence type="ECO:0000256" key="15">
    <source>
        <dbReference type="SAM" id="SignalP"/>
    </source>
</evidence>
<comment type="similarity">
    <text evidence="12 14">Belongs to the TonB-dependent receptor family.</text>
</comment>
<dbReference type="EMBL" id="CP073078">
    <property type="protein sequence ID" value="QUD90250.1"/>
    <property type="molecule type" value="Genomic_DNA"/>
</dbReference>
<feature type="signal peptide" evidence="15">
    <location>
        <begin position="1"/>
        <end position="32"/>
    </location>
</feature>
<evidence type="ECO:0000256" key="11">
    <source>
        <dbReference type="ARBA" id="ARBA00023237"/>
    </source>
</evidence>
<keyword evidence="3 12" id="KW-1134">Transmembrane beta strand</keyword>
<keyword evidence="10 12" id="KW-0472">Membrane</keyword>
<evidence type="ECO:0000256" key="6">
    <source>
        <dbReference type="ARBA" id="ARBA00022729"/>
    </source>
</evidence>
<dbReference type="PANTHER" id="PTHR32552:SF81">
    <property type="entry name" value="TONB-DEPENDENT OUTER MEMBRANE RECEPTOR"/>
    <property type="match status" value="1"/>
</dbReference>
<evidence type="ECO:0000256" key="2">
    <source>
        <dbReference type="ARBA" id="ARBA00022448"/>
    </source>
</evidence>
<dbReference type="PROSITE" id="PS52016">
    <property type="entry name" value="TONB_DEPENDENT_REC_3"/>
    <property type="match status" value="1"/>
</dbReference>
<dbReference type="KEGG" id="caul:KCG34_10490"/>
<dbReference type="CDD" id="cd01347">
    <property type="entry name" value="ligand_gated_channel"/>
    <property type="match status" value="1"/>
</dbReference>
<keyword evidence="7" id="KW-0408">Iron</keyword>
<dbReference type="Pfam" id="PF07715">
    <property type="entry name" value="Plug"/>
    <property type="match status" value="1"/>
</dbReference>
<keyword evidence="4" id="KW-0410">Iron transport</keyword>
<dbReference type="PANTHER" id="PTHR32552">
    <property type="entry name" value="FERRICHROME IRON RECEPTOR-RELATED"/>
    <property type="match status" value="1"/>
</dbReference>
<feature type="short sequence motif" description="TonB C-terminal box" evidence="13">
    <location>
        <begin position="769"/>
        <end position="786"/>
    </location>
</feature>
<keyword evidence="11 12" id="KW-0998">Cell outer membrane</keyword>
<evidence type="ECO:0000256" key="14">
    <source>
        <dbReference type="RuleBase" id="RU003357"/>
    </source>
</evidence>
<dbReference type="InterPro" id="IPR000531">
    <property type="entry name" value="Beta-barrel_TonB"/>
</dbReference>
<keyword evidence="6 15" id="KW-0732">Signal</keyword>
<dbReference type="Proteomes" id="UP000676409">
    <property type="component" value="Chromosome"/>
</dbReference>
<evidence type="ECO:0000256" key="8">
    <source>
        <dbReference type="ARBA" id="ARBA00023065"/>
    </source>
</evidence>
<dbReference type="GO" id="GO:0009279">
    <property type="term" value="C:cell outer membrane"/>
    <property type="evidence" value="ECO:0007669"/>
    <property type="project" value="UniProtKB-SubCell"/>
</dbReference>
<evidence type="ECO:0000256" key="3">
    <source>
        <dbReference type="ARBA" id="ARBA00022452"/>
    </source>
</evidence>
<evidence type="ECO:0000256" key="13">
    <source>
        <dbReference type="PROSITE-ProRule" id="PRU10144"/>
    </source>
</evidence>
<reference evidence="18" key="1">
    <citation type="submission" date="2021-04" db="EMBL/GenBank/DDBJ databases">
        <title>The complete genome sequence of Caulobacter sp. S6.</title>
        <authorList>
            <person name="Tang Y."/>
            <person name="Ouyang W."/>
            <person name="Liu Q."/>
            <person name="Huang B."/>
            <person name="Guo Z."/>
            <person name="Lei P."/>
        </authorList>
    </citation>
    <scope>NUCLEOTIDE SEQUENCE</scope>
    <source>
        <strain evidence="18">S6</strain>
    </source>
</reference>
<dbReference type="PROSITE" id="PS01156">
    <property type="entry name" value="TONB_DEPENDENT_REC_2"/>
    <property type="match status" value="1"/>
</dbReference>
<protein>
    <submittedName>
        <fullName evidence="18">TonB-dependent receptor</fullName>
    </submittedName>
</protein>
<dbReference type="Pfam" id="PF00593">
    <property type="entry name" value="TonB_dep_Rec_b-barrel"/>
    <property type="match status" value="1"/>
</dbReference>
<proteinExistence type="inferred from homology"/>
<dbReference type="InterPro" id="IPR036942">
    <property type="entry name" value="Beta-barrel_TonB_sf"/>
</dbReference>
<feature type="domain" description="TonB-dependent receptor plug" evidence="17">
    <location>
        <begin position="59"/>
        <end position="168"/>
    </location>
</feature>
<dbReference type="Gene3D" id="2.40.170.20">
    <property type="entry name" value="TonB-dependent receptor, beta-barrel domain"/>
    <property type="match status" value="1"/>
</dbReference>
<gene>
    <name evidence="18" type="ORF">KCG34_10490</name>
</gene>
<name>A0A975G3K9_9CAUL</name>
<organism evidence="18 19">
    <name type="scientific">Phenylobacterium montanum</name>
    <dbReference type="NCBI Taxonomy" id="2823693"/>
    <lineage>
        <taxon>Bacteria</taxon>
        <taxon>Pseudomonadati</taxon>
        <taxon>Pseudomonadota</taxon>
        <taxon>Alphaproteobacteria</taxon>
        <taxon>Caulobacterales</taxon>
        <taxon>Caulobacteraceae</taxon>
        <taxon>Phenylobacterium</taxon>
    </lineage>
</organism>
<evidence type="ECO:0000313" key="18">
    <source>
        <dbReference type="EMBL" id="QUD90250.1"/>
    </source>
</evidence>
<evidence type="ECO:0000256" key="4">
    <source>
        <dbReference type="ARBA" id="ARBA00022496"/>
    </source>
</evidence>
<dbReference type="GO" id="GO:0006826">
    <property type="term" value="P:iron ion transport"/>
    <property type="evidence" value="ECO:0007669"/>
    <property type="project" value="UniProtKB-KW"/>
</dbReference>
<evidence type="ECO:0000256" key="7">
    <source>
        <dbReference type="ARBA" id="ARBA00023004"/>
    </source>
</evidence>
<dbReference type="InterPro" id="IPR039426">
    <property type="entry name" value="TonB-dep_rcpt-like"/>
</dbReference>
<dbReference type="InterPro" id="IPR012910">
    <property type="entry name" value="Plug_dom"/>
</dbReference>
<dbReference type="RefSeq" id="WP_211940301.1">
    <property type="nucleotide sequence ID" value="NZ_CP073078.1"/>
</dbReference>
<dbReference type="SUPFAM" id="SSF56935">
    <property type="entry name" value="Porins"/>
    <property type="match status" value="1"/>
</dbReference>
<evidence type="ECO:0000256" key="12">
    <source>
        <dbReference type="PROSITE-ProRule" id="PRU01360"/>
    </source>
</evidence>